<feature type="modified residue" description="4-aspartylphosphate" evidence="5">
    <location>
        <position position="522"/>
    </location>
</feature>
<dbReference type="EMBL" id="CP098827">
    <property type="protein sequence ID" value="XBO69906.1"/>
    <property type="molecule type" value="Genomic_DNA"/>
</dbReference>
<keyword evidence="7" id="KW-0812">Transmembrane</keyword>
<evidence type="ECO:0000256" key="6">
    <source>
        <dbReference type="SAM" id="MobiDB-lite"/>
    </source>
</evidence>
<dbReference type="InterPro" id="IPR001789">
    <property type="entry name" value="Sig_transdc_resp-reg_receiver"/>
</dbReference>
<dbReference type="InterPro" id="IPR036641">
    <property type="entry name" value="HPT_dom_sf"/>
</dbReference>
<dbReference type="SMART" id="SM00388">
    <property type="entry name" value="HisKA"/>
    <property type="match status" value="1"/>
</dbReference>
<dbReference type="PANTHER" id="PTHR45339">
    <property type="entry name" value="HYBRID SIGNAL TRANSDUCTION HISTIDINE KINASE J"/>
    <property type="match status" value="1"/>
</dbReference>
<evidence type="ECO:0000256" key="2">
    <source>
        <dbReference type="ARBA" id="ARBA00012438"/>
    </source>
</evidence>
<dbReference type="InterPro" id="IPR011006">
    <property type="entry name" value="CheY-like_superfamily"/>
</dbReference>
<evidence type="ECO:0000259" key="8">
    <source>
        <dbReference type="PROSITE" id="PS50109"/>
    </source>
</evidence>
<dbReference type="GO" id="GO:0005524">
    <property type="term" value="F:ATP binding"/>
    <property type="evidence" value="ECO:0007669"/>
    <property type="project" value="UniProtKB-KW"/>
</dbReference>
<feature type="region of interest" description="Disordered" evidence="6">
    <location>
        <begin position="605"/>
        <end position="630"/>
    </location>
</feature>
<accession>A0AAU7KE27</accession>
<keyword evidence="3 5" id="KW-0597">Phosphoprotein</keyword>
<keyword evidence="4" id="KW-0902">Two-component regulatory system</keyword>
<gene>
    <name evidence="10" type="ORF">NFG58_14940</name>
</gene>
<feature type="domain" description="Response regulatory" evidence="9">
    <location>
        <begin position="473"/>
        <end position="598"/>
    </location>
</feature>
<dbReference type="SUPFAM" id="SSF55874">
    <property type="entry name" value="ATPase domain of HSP90 chaperone/DNA topoisomerase II/histidine kinase"/>
    <property type="match status" value="1"/>
</dbReference>
<feature type="transmembrane region" description="Helical" evidence="7">
    <location>
        <begin position="173"/>
        <end position="195"/>
    </location>
</feature>
<dbReference type="SUPFAM" id="SSF52172">
    <property type="entry name" value="CheY-like"/>
    <property type="match status" value="1"/>
</dbReference>
<comment type="catalytic activity">
    <reaction evidence="1">
        <text>ATP + protein L-histidine = ADP + protein N-phospho-L-histidine.</text>
        <dbReference type="EC" id="2.7.13.3"/>
    </reaction>
</comment>
<protein>
    <recommendedName>
        <fullName evidence="2">histidine kinase</fullName>
        <ecNumber evidence="2">2.7.13.3</ecNumber>
    </recommendedName>
</protein>
<dbReference type="PROSITE" id="PS50110">
    <property type="entry name" value="RESPONSE_REGULATORY"/>
    <property type="match status" value="1"/>
</dbReference>
<dbReference type="Pfam" id="PF00512">
    <property type="entry name" value="HisKA"/>
    <property type="match status" value="1"/>
</dbReference>
<dbReference type="InterPro" id="IPR036890">
    <property type="entry name" value="HATPase_C_sf"/>
</dbReference>
<dbReference type="SMART" id="SM00387">
    <property type="entry name" value="HATPase_c"/>
    <property type="match status" value="1"/>
</dbReference>
<dbReference type="Gene3D" id="1.10.287.130">
    <property type="match status" value="1"/>
</dbReference>
<dbReference type="Pfam" id="PF00072">
    <property type="entry name" value="Response_reg"/>
    <property type="match status" value="1"/>
</dbReference>
<evidence type="ECO:0000256" key="4">
    <source>
        <dbReference type="ARBA" id="ARBA00023012"/>
    </source>
</evidence>
<dbReference type="InterPro" id="IPR003594">
    <property type="entry name" value="HATPase_dom"/>
</dbReference>
<dbReference type="EC" id="2.7.13.3" evidence="2"/>
<reference evidence="10" key="1">
    <citation type="submission" date="2022-06" db="EMBL/GenBank/DDBJ databases">
        <title>A novel DMS-producing enzyme.</title>
        <authorList>
            <person name="Zhang Y."/>
        </authorList>
    </citation>
    <scope>NUCLEOTIDE SEQUENCE</scope>
    <source>
        <strain evidence="10">RT37</strain>
    </source>
</reference>
<dbReference type="Gene3D" id="3.30.565.10">
    <property type="entry name" value="Histidine kinase-like ATPase, C-terminal domain"/>
    <property type="match status" value="1"/>
</dbReference>
<proteinExistence type="predicted"/>
<dbReference type="PROSITE" id="PS50109">
    <property type="entry name" value="HIS_KIN"/>
    <property type="match status" value="1"/>
</dbReference>
<dbReference type="Gene3D" id="3.40.50.2300">
    <property type="match status" value="1"/>
</dbReference>
<organism evidence="10">
    <name type="scientific">Halomonas sp. RT37</name>
    <dbReference type="NCBI Taxonomy" id="2950872"/>
    <lineage>
        <taxon>Bacteria</taxon>
        <taxon>Pseudomonadati</taxon>
        <taxon>Pseudomonadota</taxon>
        <taxon>Gammaproteobacteria</taxon>
        <taxon>Oceanospirillales</taxon>
        <taxon>Halomonadaceae</taxon>
        <taxon>Halomonas</taxon>
    </lineage>
</organism>
<evidence type="ECO:0000313" key="10">
    <source>
        <dbReference type="EMBL" id="XBO69906.1"/>
    </source>
</evidence>
<keyword evidence="7" id="KW-0472">Membrane</keyword>
<dbReference type="GO" id="GO:0000155">
    <property type="term" value="F:phosphorelay sensor kinase activity"/>
    <property type="evidence" value="ECO:0007669"/>
    <property type="project" value="InterPro"/>
</dbReference>
<keyword evidence="10" id="KW-0067">ATP-binding</keyword>
<evidence type="ECO:0000256" key="3">
    <source>
        <dbReference type="ARBA" id="ARBA00022553"/>
    </source>
</evidence>
<dbReference type="GO" id="GO:0005886">
    <property type="term" value="C:plasma membrane"/>
    <property type="evidence" value="ECO:0007669"/>
    <property type="project" value="UniProtKB-SubCell"/>
</dbReference>
<dbReference type="CDD" id="cd00082">
    <property type="entry name" value="HisKA"/>
    <property type="match status" value="1"/>
</dbReference>
<evidence type="ECO:0000259" key="9">
    <source>
        <dbReference type="PROSITE" id="PS50110"/>
    </source>
</evidence>
<name>A0AAU7KE27_9GAMM</name>
<dbReference type="InterPro" id="IPR003661">
    <property type="entry name" value="HisK_dim/P_dom"/>
</dbReference>
<dbReference type="SUPFAM" id="SSF47226">
    <property type="entry name" value="Histidine-containing phosphotransfer domain, HPT domain"/>
    <property type="match status" value="1"/>
</dbReference>
<dbReference type="InterPro" id="IPR036097">
    <property type="entry name" value="HisK_dim/P_sf"/>
</dbReference>
<sequence>MLKLPYRSRVAATATVLFFVAALVAGGLTFDRQQELQHRILDTVTWNLYQFDRMVREMRIQAAEVSADDIDSLVLDYEILHGRSDLLRQGQTRDFLRQTSASQELYRRAEQLIDDLGGRVEPLEQGGRLLDDDRDALKQTLGQLQNVSRDMLLQHKASVAELRTQDTQSMLRLYGVVLACIVLIMVTGTVLVLALMREGRAHTLKAELLQAQSRALKEAVERAENASRAKSDFMAIMSHEMRTPLSGVMGMTDLLRDESLSDQGKRHIEGLEASATGLRSVINDVLDYTRLETGRIEVERELFALRHMLDQTTLGYRSQRLGDVQFLMRLAPDLPACVEGDQHRLRQVLQNLLNNAFKFTRQGFVMLRVSCAQDQRIAFVVYDTGCGISQLDVERIFEPFEQSDPVMARRHDGAGLGLPIARSLVRAMGGDLKVDSQLGSGSRFWFELPLPASDQKEEKVEVASAPAPLAPHHVLVVDDNLLNRELVASMLARLGQSCEVVSNGEQALQALSQRDFDLVLMDLQMPVMDGLETTRRWREREAAIHRGDGDDDARLPIIAVTANVLPEHRRASREAGMDDLIGKPFTRQDLGQVLGRFPSRVYPSLDPDENFWTPPSTSAHEGASAPTQTATEERVASADLLSRTTLQELRSMVSADALERMVRGYLARFPARIARLYTAHEERDFDMLVGEARELHHASTTLGCTAVVAVVEAIIEHGEMGRHEPLVPLIKELEDIGTRTGLAWRTTGVLDSFR</sequence>
<evidence type="ECO:0000256" key="7">
    <source>
        <dbReference type="SAM" id="Phobius"/>
    </source>
</evidence>
<dbReference type="PANTHER" id="PTHR45339:SF5">
    <property type="entry name" value="HISTIDINE KINASE"/>
    <property type="match status" value="1"/>
</dbReference>
<keyword evidence="10" id="KW-0547">Nucleotide-binding</keyword>
<evidence type="ECO:0000256" key="5">
    <source>
        <dbReference type="PROSITE-ProRule" id="PRU00169"/>
    </source>
</evidence>
<dbReference type="FunFam" id="3.30.565.10:FF:000010">
    <property type="entry name" value="Sensor histidine kinase RcsC"/>
    <property type="match status" value="1"/>
</dbReference>
<dbReference type="Gene3D" id="1.20.120.160">
    <property type="entry name" value="HPT domain"/>
    <property type="match status" value="1"/>
</dbReference>
<evidence type="ECO:0000256" key="1">
    <source>
        <dbReference type="ARBA" id="ARBA00000085"/>
    </source>
</evidence>
<dbReference type="CDD" id="cd16922">
    <property type="entry name" value="HATPase_EvgS-ArcB-TorS-like"/>
    <property type="match status" value="1"/>
</dbReference>
<dbReference type="CDD" id="cd17546">
    <property type="entry name" value="REC_hyHK_CKI1_RcsC-like"/>
    <property type="match status" value="1"/>
</dbReference>
<dbReference type="InterPro" id="IPR005467">
    <property type="entry name" value="His_kinase_dom"/>
</dbReference>
<dbReference type="SMART" id="SM00448">
    <property type="entry name" value="REC"/>
    <property type="match status" value="1"/>
</dbReference>
<dbReference type="Pfam" id="PF02518">
    <property type="entry name" value="HATPase_c"/>
    <property type="match status" value="1"/>
</dbReference>
<keyword evidence="7" id="KW-1133">Transmembrane helix</keyword>
<dbReference type="InterPro" id="IPR004358">
    <property type="entry name" value="Sig_transdc_His_kin-like_C"/>
</dbReference>
<feature type="compositionally biased region" description="Polar residues" evidence="6">
    <location>
        <begin position="613"/>
        <end position="630"/>
    </location>
</feature>
<feature type="domain" description="Histidine kinase" evidence="8">
    <location>
        <begin position="236"/>
        <end position="452"/>
    </location>
</feature>
<dbReference type="SUPFAM" id="SSF47384">
    <property type="entry name" value="Homodimeric domain of signal transducing histidine kinase"/>
    <property type="match status" value="1"/>
</dbReference>
<dbReference type="PRINTS" id="PR00344">
    <property type="entry name" value="BCTRLSENSOR"/>
</dbReference>
<dbReference type="AlphaFoldDB" id="A0AAU7KE27"/>
<dbReference type="RefSeq" id="WP_213231196.1">
    <property type="nucleotide sequence ID" value="NZ_CP098827.1"/>
</dbReference>